<dbReference type="AlphaFoldDB" id="A0A140E6P8"/>
<dbReference type="EMBL" id="CP014476">
    <property type="protein sequence ID" value="AMK79072.1"/>
    <property type="molecule type" value="Genomic_DNA"/>
</dbReference>
<sequence>MFDENTWNSLPLAERVKHGKLPEQLKISDYVKLSYPDPQSQTNHERREKLKVIRGYRKFITTVFLNACDTGHLAHEPSKPLNYVQPSSPFAPQEWLNDPIFQTKPSRQPSERLGITIDATIPTQDAKHFLQTVEAKDKWPGNEYLVKWWEDNAQTESDIRNPTPSEKIEIQEEINPKKPPIYETKLTDFKQFLDENPHIESKKKAEIQQLLIERNSTLWAHGFTDFWKKQPIYKAKPGRKPS</sequence>
<dbReference type="Proteomes" id="UP000030512">
    <property type="component" value="Chromosome"/>
</dbReference>
<evidence type="ECO:0000313" key="2">
    <source>
        <dbReference type="Proteomes" id="UP000030512"/>
    </source>
</evidence>
<keyword evidence="2" id="KW-1185">Reference proteome</keyword>
<organism evidence="1 2">
    <name type="scientific">Methylomonas denitrificans</name>
    <dbReference type="NCBI Taxonomy" id="1538553"/>
    <lineage>
        <taxon>Bacteria</taxon>
        <taxon>Pseudomonadati</taxon>
        <taxon>Pseudomonadota</taxon>
        <taxon>Gammaproteobacteria</taxon>
        <taxon>Methylococcales</taxon>
        <taxon>Methylococcaceae</taxon>
        <taxon>Methylomonas</taxon>
    </lineage>
</organism>
<dbReference type="STRING" id="1538553.JT25_021735"/>
<dbReference type="KEGG" id="mdn:JT25_021735"/>
<protein>
    <submittedName>
        <fullName evidence="1">Uncharacterized protein</fullName>
    </submittedName>
</protein>
<gene>
    <name evidence="1" type="ORF">JT25_021735</name>
</gene>
<reference evidence="1 2" key="1">
    <citation type="journal article" date="2015" name="Environ. Microbiol.">
        <title>Methane oxidation coupled to nitrate reduction under hypoxia by the Gammaproteobacterium Methylomonas denitrificans, sp. nov. type strain FJG1.</title>
        <authorList>
            <person name="Kits K.D."/>
            <person name="Klotz M.G."/>
            <person name="Stein L.Y."/>
        </authorList>
    </citation>
    <scope>NUCLEOTIDE SEQUENCE [LARGE SCALE GENOMIC DNA]</scope>
    <source>
        <strain evidence="1 2">FJG1</strain>
    </source>
</reference>
<dbReference type="RefSeq" id="WP_036277744.1">
    <property type="nucleotide sequence ID" value="NZ_CP014476.1"/>
</dbReference>
<evidence type="ECO:0000313" key="1">
    <source>
        <dbReference type="EMBL" id="AMK79072.1"/>
    </source>
</evidence>
<accession>A0A140E6P8</accession>
<name>A0A140E6P8_9GAMM</name>
<proteinExistence type="predicted"/>